<dbReference type="OrthoDB" id="10684431at2759"/>
<dbReference type="RefSeq" id="XP_013430306.1">
    <property type="nucleotide sequence ID" value="XM_013574852.1"/>
</dbReference>
<evidence type="ECO:0000256" key="1">
    <source>
        <dbReference type="SAM" id="SignalP"/>
    </source>
</evidence>
<dbReference type="GeneID" id="25413174"/>
<accession>A0A074WX39</accession>
<sequence>MKTQAILLSVCGITALAAAGTPGSDGMKPTGATVTIFSPQPSDNSSLLLAKRPALEKKSDDDDDCVPGSISPLELTCEDFSEDVKCHRDSFLDNPFGERQFTYVACIQDCRKRSGLNLYIYYKDRYLDMSQEEYDEWVRNGADSKTATSAAAASTITEAAATVTVWTNLATTNQPSPSIKPETKTTSEVAANTTKWDDKVKSTGFQTSFRTVSSSAPHASSSVLLNSTIVEREVQGDNHDNHHCNNDSVQRRCRYKASFHVFDKEKHYNRCIQKCVRKHNGDNYGQPEEEGDALLTKRSEAVDEAITAQNVTEVNLATTEAGDERGPCDVGTWANAWCNAKSSWHWHRQKAYEKCIDQCLRDHRSDAVITKRSDNETADNNTTLDTPKLASASVSLSKRNDFPYNGQLGEANDNDNHHCNNTWVQIKCSAKTMWFFWAYRKHFFGCIAECVAERNGDNWTEEDAGCDGEGQVTL</sequence>
<protein>
    <submittedName>
        <fullName evidence="2">Uncharacterized protein</fullName>
    </submittedName>
</protein>
<evidence type="ECO:0000313" key="2">
    <source>
        <dbReference type="EMBL" id="KEQ76074.1"/>
    </source>
</evidence>
<feature type="chain" id="PRO_5001701783" evidence="1">
    <location>
        <begin position="20"/>
        <end position="474"/>
    </location>
</feature>
<keyword evidence="3" id="KW-1185">Reference proteome</keyword>
<organism evidence="2 3">
    <name type="scientific">Aureobasidium namibiae CBS 147.97</name>
    <dbReference type="NCBI Taxonomy" id="1043004"/>
    <lineage>
        <taxon>Eukaryota</taxon>
        <taxon>Fungi</taxon>
        <taxon>Dikarya</taxon>
        <taxon>Ascomycota</taxon>
        <taxon>Pezizomycotina</taxon>
        <taxon>Dothideomycetes</taxon>
        <taxon>Dothideomycetidae</taxon>
        <taxon>Dothideales</taxon>
        <taxon>Saccotheciaceae</taxon>
        <taxon>Aureobasidium</taxon>
    </lineage>
</organism>
<proteinExistence type="predicted"/>
<name>A0A074WX39_9PEZI</name>
<evidence type="ECO:0000313" key="3">
    <source>
        <dbReference type="Proteomes" id="UP000027730"/>
    </source>
</evidence>
<dbReference type="Proteomes" id="UP000027730">
    <property type="component" value="Unassembled WGS sequence"/>
</dbReference>
<feature type="signal peptide" evidence="1">
    <location>
        <begin position="1"/>
        <end position="19"/>
    </location>
</feature>
<dbReference type="AlphaFoldDB" id="A0A074WX39"/>
<dbReference type="EMBL" id="KL584704">
    <property type="protein sequence ID" value="KEQ76074.1"/>
    <property type="molecule type" value="Genomic_DNA"/>
</dbReference>
<gene>
    <name evidence="2" type="ORF">M436DRAFT_61355</name>
</gene>
<keyword evidence="1" id="KW-0732">Signal</keyword>
<reference evidence="2 3" key="1">
    <citation type="journal article" date="2014" name="BMC Genomics">
        <title>Genome sequencing of four Aureobasidium pullulans varieties: biotechnological potential, stress tolerance, and description of new species.</title>
        <authorList>
            <person name="Gostin Ar C."/>
            <person name="Ohm R.A."/>
            <person name="Kogej T."/>
            <person name="Sonjak S."/>
            <person name="Turk M."/>
            <person name="Zajc J."/>
            <person name="Zalar P."/>
            <person name="Grube M."/>
            <person name="Sun H."/>
            <person name="Han J."/>
            <person name="Sharma A."/>
            <person name="Chiniquy J."/>
            <person name="Ngan C.Y."/>
            <person name="Lipzen A."/>
            <person name="Barry K."/>
            <person name="Grigoriev I.V."/>
            <person name="Gunde-Cimerman N."/>
        </authorList>
    </citation>
    <scope>NUCLEOTIDE SEQUENCE [LARGE SCALE GENOMIC DNA]</scope>
    <source>
        <strain evidence="2 3">CBS 147.97</strain>
    </source>
</reference>
<dbReference type="HOGENOM" id="CLU_576147_0_0_1"/>